<dbReference type="OrthoDB" id="417877at2759"/>
<dbReference type="PRINTS" id="PR00420">
    <property type="entry name" value="RNGMNOXGNASE"/>
</dbReference>
<evidence type="ECO:0000256" key="1">
    <source>
        <dbReference type="ARBA" id="ARBA00022630"/>
    </source>
</evidence>
<reference evidence="5" key="2">
    <citation type="submission" date="2021-10" db="EMBL/GenBank/DDBJ databases">
        <title>Phylogenomics reveals ancestral predisposition of the termite-cultivated fungus Termitomyces towards a domesticated lifestyle.</title>
        <authorList>
            <person name="Auxier B."/>
            <person name="Grum-Grzhimaylo A."/>
            <person name="Cardenas M.E."/>
            <person name="Lodge J.D."/>
            <person name="Laessoe T."/>
            <person name="Pedersen O."/>
            <person name="Smith M.E."/>
            <person name="Kuyper T.W."/>
            <person name="Franco-Molano E.A."/>
            <person name="Baroni T.J."/>
            <person name="Aanen D.K."/>
        </authorList>
    </citation>
    <scope>NUCLEOTIDE SEQUENCE</scope>
    <source>
        <strain evidence="5">D49</strain>
    </source>
</reference>
<comment type="caution">
    <text evidence="5">The sequence shown here is derived from an EMBL/GenBank/DDBJ whole genome shotgun (WGS) entry which is preliminary data.</text>
</comment>
<dbReference type="PANTHER" id="PTHR46720:SF3">
    <property type="entry name" value="FAD-BINDING DOMAIN-CONTAINING PROTEIN-RELATED"/>
    <property type="match status" value="1"/>
</dbReference>
<evidence type="ECO:0000256" key="3">
    <source>
        <dbReference type="ARBA" id="ARBA00023002"/>
    </source>
</evidence>
<dbReference type="Proteomes" id="UP000717328">
    <property type="component" value="Unassembled WGS sequence"/>
</dbReference>
<accession>A0A9P7K3N5</accession>
<gene>
    <name evidence="5" type="ORF">H0H81_003564</name>
</gene>
<sequence>MSKFMKLQQSWLQSVQGSEWLLVLKRLGLADELLKYTEVREGGVNTIRSFHRPDFQQALVGRLPASCRIHCSKRLQSYCQQPTGQIEIQFEDGSTTTCDVLIGADGIKSAVRRTFAHEKVTLARSQGKSTGAAEHEAFADPVWSGMVAYRALIPLEKLRLVAPDHPTLLTSAPCCYVGKNKFIIVYPMSRGKFVNFVAYDSQPELEGTTFNGPWVSTVSPTELAGLFSTWETDIQTLISCVENPLLWAVHTVNTLESFISGRVALVGDAAHAMTPFQGSGAGQAIEDAFILATLLGHHATTLQTLDHALLVYDKVRRPRAVEVVANSRESGRLLMLHDYDFRGMSDDAVLKELHTIGEKHDRSADWTWNTSIDESVEEALTMLLENAVL</sequence>
<dbReference type="SUPFAM" id="SSF51905">
    <property type="entry name" value="FAD/NAD(P)-binding domain"/>
    <property type="match status" value="1"/>
</dbReference>
<dbReference type="EMBL" id="JABCKI010006669">
    <property type="protein sequence ID" value="KAG5634066.1"/>
    <property type="molecule type" value="Genomic_DNA"/>
</dbReference>
<dbReference type="Pfam" id="PF01494">
    <property type="entry name" value="FAD_binding_3"/>
    <property type="match status" value="1"/>
</dbReference>
<dbReference type="GO" id="GO:0071949">
    <property type="term" value="F:FAD binding"/>
    <property type="evidence" value="ECO:0007669"/>
    <property type="project" value="InterPro"/>
</dbReference>
<keyword evidence="3" id="KW-0560">Oxidoreductase</keyword>
<dbReference type="InterPro" id="IPR051104">
    <property type="entry name" value="FAD_monoxygenase"/>
</dbReference>
<reference evidence="5" key="1">
    <citation type="submission" date="2021-02" db="EMBL/GenBank/DDBJ databases">
        <authorList>
            <person name="Nieuwenhuis M."/>
            <person name="Van De Peppel L.J.J."/>
        </authorList>
    </citation>
    <scope>NUCLEOTIDE SEQUENCE</scope>
    <source>
        <strain evidence="5">D49</strain>
    </source>
</reference>
<evidence type="ECO:0000259" key="4">
    <source>
        <dbReference type="Pfam" id="PF01494"/>
    </source>
</evidence>
<dbReference type="InterPro" id="IPR002938">
    <property type="entry name" value="FAD-bd"/>
</dbReference>
<keyword evidence="2" id="KW-0274">FAD</keyword>
<name>A0A9P7K3N5_9AGAR</name>
<evidence type="ECO:0000313" key="5">
    <source>
        <dbReference type="EMBL" id="KAG5634066.1"/>
    </source>
</evidence>
<organism evidence="5 6">
    <name type="scientific">Sphagnurus paluster</name>
    <dbReference type="NCBI Taxonomy" id="117069"/>
    <lineage>
        <taxon>Eukaryota</taxon>
        <taxon>Fungi</taxon>
        <taxon>Dikarya</taxon>
        <taxon>Basidiomycota</taxon>
        <taxon>Agaricomycotina</taxon>
        <taxon>Agaricomycetes</taxon>
        <taxon>Agaricomycetidae</taxon>
        <taxon>Agaricales</taxon>
        <taxon>Tricholomatineae</taxon>
        <taxon>Lyophyllaceae</taxon>
        <taxon>Sphagnurus</taxon>
    </lineage>
</organism>
<dbReference type="PANTHER" id="PTHR46720">
    <property type="entry name" value="HYDROXYLASE, PUTATIVE (AFU_ORTHOLOGUE AFUA_3G01460)-RELATED"/>
    <property type="match status" value="1"/>
</dbReference>
<evidence type="ECO:0000313" key="6">
    <source>
        <dbReference type="Proteomes" id="UP000717328"/>
    </source>
</evidence>
<dbReference type="AlphaFoldDB" id="A0A9P7K3N5"/>
<dbReference type="InterPro" id="IPR036188">
    <property type="entry name" value="FAD/NAD-bd_sf"/>
</dbReference>
<feature type="domain" description="FAD-binding" evidence="4">
    <location>
        <begin position="252"/>
        <end position="327"/>
    </location>
</feature>
<protein>
    <recommendedName>
        <fullName evidence="4">FAD-binding domain-containing protein</fullName>
    </recommendedName>
</protein>
<proteinExistence type="predicted"/>
<dbReference type="SUPFAM" id="SSF54373">
    <property type="entry name" value="FAD-linked reductases, C-terminal domain"/>
    <property type="match status" value="1"/>
</dbReference>
<keyword evidence="6" id="KW-1185">Reference proteome</keyword>
<dbReference type="Gene3D" id="3.50.50.60">
    <property type="entry name" value="FAD/NAD(P)-binding domain"/>
    <property type="match status" value="1"/>
</dbReference>
<dbReference type="GO" id="GO:0044550">
    <property type="term" value="P:secondary metabolite biosynthetic process"/>
    <property type="evidence" value="ECO:0007669"/>
    <property type="project" value="TreeGrafter"/>
</dbReference>
<evidence type="ECO:0000256" key="2">
    <source>
        <dbReference type="ARBA" id="ARBA00022827"/>
    </source>
</evidence>
<keyword evidence="1" id="KW-0285">Flavoprotein</keyword>
<dbReference type="GO" id="GO:0016491">
    <property type="term" value="F:oxidoreductase activity"/>
    <property type="evidence" value="ECO:0007669"/>
    <property type="project" value="UniProtKB-KW"/>
</dbReference>